<dbReference type="InterPro" id="IPR050904">
    <property type="entry name" value="Adhesion/Biosynth-related"/>
</dbReference>
<dbReference type="PROSITE" id="PS50213">
    <property type="entry name" value="FAS1"/>
    <property type="match status" value="1"/>
</dbReference>
<dbReference type="InterPro" id="IPR000782">
    <property type="entry name" value="FAS1_domain"/>
</dbReference>
<dbReference type="GeneID" id="76835134"/>
<dbReference type="PANTHER" id="PTHR10900:SF77">
    <property type="entry name" value="FI19380P1"/>
    <property type="match status" value="1"/>
</dbReference>
<dbReference type="SUPFAM" id="SSF82153">
    <property type="entry name" value="FAS1 domain"/>
    <property type="match status" value="1"/>
</dbReference>
<dbReference type="KEGG" id="mou:OU421_08490"/>
<evidence type="ECO:0000313" key="3">
    <source>
        <dbReference type="Proteomes" id="UP001163096"/>
    </source>
</evidence>
<dbReference type="EMBL" id="CP113361">
    <property type="protein sequence ID" value="WAI00465.1"/>
    <property type="molecule type" value="Genomic_DNA"/>
</dbReference>
<reference evidence="2" key="1">
    <citation type="submission" date="2022-11" db="EMBL/GenBank/DDBJ databases">
        <title>Complete genome sequence of Methanogenium organophilum DSM 3596.</title>
        <authorList>
            <person name="Chen S.-C."/>
            <person name="Lai S.-J."/>
            <person name="You Y.-T."/>
        </authorList>
    </citation>
    <scope>NUCLEOTIDE SEQUENCE</scope>
    <source>
        <strain evidence="2">DSM 3596</strain>
    </source>
</reference>
<dbReference type="RefSeq" id="WP_268185664.1">
    <property type="nucleotide sequence ID" value="NZ_CP113361.1"/>
</dbReference>
<feature type="domain" description="FAS1" evidence="1">
    <location>
        <begin position="45"/>
        <end position="175"/>
    </location>
</feature>
<evidence type="ECO:0000313" key="2">
    <source>
        <dbReference type="EMBL" id="WAI00465.1"/>
    </source>
</evidence>
<evidence type="ECO:0000259" key="1">
    <source>
        <dbReference type="PROSITE" id="PS50213"/>
    </source>
</evidence>
<dbReference type="GO" id="GO:0005615">
    <property type="term" value="C:extracellular space"/>
    <property type="evidence" value="ECO:0007669"/>
    <property type="project" value="TreeGrafter"/>
</dbReference>
<gene>
    <name evidence="2" type="ORF">OU421_08490</name>
</gene>
<dbReference type="Pfam" id="PF02469">
    <property type="entry name" value="Fasciclin"/>
    <property type="match status" value="1"/>
</dbReference>
<dbReference type="Gene3D" id="2.30.180.10">
    <property type="entry name" value="FAS1 domain"/>
    <property type="match status" value="1"/>
</dbReference>
<dbReference type="SMART" id="SM00554">
    <property type="entry name" value="FAS1"/>
    <property type="match status" value="1"/>
</dbReference>
<sequence length="180" mass="18510">MKLQKMLGLMLVVAAVLVAGCTTSEPPAATPTPTPTPATTPTPAMKTIVETAEDAGSFTTLLTAVDAAGLTDTLSGEGPYTVFAPTDDAFAALPEGTVDTLLEDPEGQLTDILLYHVADGKYMAADVITMDTIDTLQGSVLTIDTSDGVMVDSANVIITDVECSNGVIHVIDAVMIPPEA</sequence>
<dbReference type="AlphaFoldDB" id="A0A9X9S2T8"/>
<dbReference type="PANTHER" id="PTHR10900">
    <property type="entry name" value="PERIOSTIN-RELATED"/>
    <property type="match status" value="1"/>
</dbReference>
<name>A0A9X9S2T8_METOG</name>
<dbReference type="PROSITE" id="PS51257">
    <property type="entry name" value="PROKAR_LIPOPROTEIN"/>
    <property type="match status" value="1"/>
</dbReference>
<organism evidence="2 3">
    <name type="scientific">Methanogenium organophilum</name>
    <dbReference type="NCBI Taxonomy" id="2199"/>
    <lineage>
        <taxon>Archaea</taxon>
        <taxon>Methanobacteriati</taxon>
        <taxon>Methanobacteriota</taxon>
        <taxon>Stenosarchaea group</taxon>
        <taxon>Methanomicrobia</taxon>
        <taxon>Methanomicrobiales</taxon>
        <taxon>Methanomicrobiaceae</taxon>
        <taxon>Methanogenium</taxon>
    </lineage>
</organism>
<accession>A0A9X9S2T8</accession>
<dbReference type="Proteomes" id="UP001163096">
    <property type="component" value="Chromosome"/>
</dbReference>
<dbReference type="InterPro" id="IPR036378">
    <property type="entry name" value="FAS1_dom_sf"/>
</dbReference>
<keyword evidence="3" id="KW-1185">Reference proteome</keyword>
<proteinExistence type="predicted"/>
<protein>
    <submittedName>
        <fullName evidence="2">Fasciclin domain-containing protein</fullName>
    </submittedName>
</protein>
<dbReference type="FunFam" id="2.30.180.10:FF:000019">
    <property type="entry name" value="Cell surface lipoprotein"/>
    <property type="match status" value="1"/>
</dbReference>